<sequence length="149" mass="16179">MTTTPKTNKYDIIRAFYEAQEKQSFAHNRETLFVALQARGVAKVSVTYCGSGDSGAVEDCTIEPGDAALTGTVSVLTAQWDQTEPRVDDKTLKDAVEEMAMQLVEIDHSAGESRKGGRKTVTFDVVARKITATEINAVTDAGGDTIYRK</sequence>
<evidence type="ECO:0000313" key="3">
    <source>
        <dbReference type="Proteomes" id="UP000664771"/>
    </source>
</evidence>
<evidence type="ECO:0000259" key="1">
    <source>
        <dbReference type="Pfam" id="PF21798"/>
    </source>
</evidence>
<name>A0ABS3LWI6_9PROT</name>
<reference evidence="2 3" key="1">
    <citation type="submission" date="2021-03" db="EMBL/GenBank/DDBJ databases">
        <title>The complete genome sequence of Acetobacter sacchari TBRC 11175.</title>
        <authorList>
            <person name="Charoenyingcharoen P."/>
            <person name="Yukphan P."/>
        </authorList>
    </citation>
    <scope>NUCLEOTIDE SEQUENCE [LARGE SCALE GENOMIC DNA]</scope>
    <source>
        <strain evidence="2 3">TBRC 11175</strain>
    </source>
</reference>
<evidence type="ECO:0000313" key="2">
    <source>
        <dbReference type="EMBL" id="MBO1360269.1"/>
    </source>
</evidence>
<accession>A0ABS3LWI6</accession>
<proteinExistence type="predicted"/>
<dbReference type="EMBL" id="JAFVMF010000010">
    <property type="protein sequence ID" value="MBO1360269.1"/>
    <property type="molecule type" value="Genomic_DNA"/>
</dbReference>
<organism evidence="2 3">
    <name type="scientific">Acetobacter sacchari</name>
    <dbReference type="NCBI Taxonomy" id="2661687"/>
    <lineage>
        <taxon>Bacteria</taxon>
        <taxon>Pseudomonadati</taxon>
        <taxon>Pseudomonadota</taxon>
        <taxon>Alphaproteobacteria</taxon>
        <taxon>Acetobacterales</taxon>
        <taxon>Acetobacteraceae</taxon>
        <taxon>Acetobacter</taxon>
    </lineage>
</organism>
<gene>
    <name evidence="2" type="ORF">J2D73_10770</name>
</gene>
<dbReference type="RefSeq" id="WP_207881547.1">
    <property type="nucleotide sequence ID" value="NZ_JAFVMF010000010.1"/>
</dbReference>
<dbReference type="InterPro" id="IPR049243">
    <property type="entry name" value="DUF6878"/>
</dbReference>
<keyword evidence="3" id="KW-1185">Reference proteome</keyword>
<dbReference type="Proteomes" id="UP000664771">
    <property type="component" value="Unassembled WGS sequence"/>
</dbReference>
<comment type="caution">
    <text evidence="2">The sequence shown here is derived from an EMBL/GenBank/DDBJ whole genome shotgun (WGS) entry which is preliminary data.</text>
</comment>
<dbReference type="Pfam" id="PF21798">
    <property type="entry name" value="DUF6878"/>
    <property type="match status" value="1"/>
</dbReference>
<protein>
    <recommendedName>
        <fullName evidence="1">DUF6878 domain-containing protein</fullName>
    </recommendedName>
</protein>
<feature type="domain" description="DUF6878" evidence="1">
    <location>
        <begin position="26"/>
        <end position="131"/>
    </location>
</feature>